<evidence type="ECO:0000313" key="1">
    <source>
        <dbReference type="EMBL" id="KAJ8865608.1"/>
    </source>
</evidence>
<name>A0ABQ9G0B9_9NEOP</name>
<accession>A0ABQ9G0B9</accession>
<keyword evidence="2" id="KW-1185">Reference proteome</keyword>
<dbReference type="Proteomes" id="UP001159363">
    <property type="component" value="Chromosome 16"/>
</dbReference>
<dbReference type="EMBL" id="JARBHB010000017">
    <property type="protein sequence ID" value="KAJ8865608.1"/>
    <property type="molecule type" value="Genomic_DNA"/>
</dbReference>
<proteinExistence type="predicted"/>
<organism evidence="1 2">
    <name type="scientific">Dryococelus australis</name>
    <dbReference type="NCBI Taxonomy" id="614101"/>
    <lineage>
        <taxon>Eukaryota</taxon>
        <taxon>Metazoa</taxon>
        <taxon>Ecdysozoa</taxon>
        <taxon>Arthropoda</taxon>
        <taxon>Hexapoda</taxon>
        <taxon>Insecta</taxon>
        <taxon>Pterygota</taxon>
        <taxon>Neoptera</taxon>
        <taxon>Polyneoptera</taxon>
        <taxon>Phasmatodea</taxon>
        <taxon>Verophasmatodea</taxon>
        <taxon>Anareolatae</taxon>
        <taxon>Phasmatidae</taxon>
        <taxon>Eurycanthinae</taxon>
        <taxon>Dryococelus</taxon>
    </lineage>
</organism>
<sequence>MADCSDLLCVDELPSNQDITTPNSKTIHGEAIEGRQGFSQLRDTTASSEMPCMAKETYQNSHKNLSAVVKEVSWQKIQAAAAGGKEAALAIQEG</sequence>
<evidence type="ECO:0000313" key="2">
    <source>
        <dbReference type="Proteomes" id="UP001159363"/>
    </source>
</evidence>
<reference evidence="1 2" key="1">
    <citation type="submission" date="2023-02" db="EMBL/GenBank/DDBJ databases">
        <title>LHISI_Scaffold_Assembly.</title>
        <authorList>
            <person name="Stuart O.P."/>
            <person name="Cleave R."/>
            <person name="Magrath M.J.L."/>
            <person name="Mikheyev A.S."/>
        </authorList>
    </citation>
    <scope>NUCLEOTIDE SEQUENCE [LARGE SCALE GENOMIC DNA]</scope>
    <source>
        <strain evidence="1">Daus_M_001</strain>
        <tissue evidence="1">Leg muscle</tissue>
    </source>
</reference>
<gene>
    <name evidence="1" type="ORF">PR048_033128</name>
</gene>
<comment type="caution">
    <text evidence="1">The sequence shown here is derived from an EMBL/GenBank/DDBJ whole genome shotgun (WGS) entry which is preliminary data.</text>
</comment>
<protein>
    <submittedName>
        <fullName evidence="1">Uncharacterized protein</fullName>
    </submittedName>
</protein>